<name>A0A1V6LMV0_9FLAO</name>
<protein>
    <recommendedName>
        <fullName evidence="4">Small-conductance mechanosensitive channel</fullName>
    </recommendedName>
</protein>
<dbReference type="PANTHER" id="PTHR30221">
    <property type="entry name" value="SMALL-CONDUCTANCE MECHANOSENSITIVE CHANNEL"/>
    <property type="match status" value="1"/>
</dbReference>
<keyword evidence="1" id="KW-0812">Transmembrane</keyword>
<evidence type="ECO:0000313" key="3">
    <source>
        <dbReference type="Proteomes" id="UP000191680"/>
    </source>
</evidence>
<feature type="transmembrane region" description="Helical" evidence="1">
    <location>
        <begin position="26"/>
        <end position="47"/>
    </location>
</feature>
<evidence type="ECO:0008006" key="4">
    <source>
        <dbReference type="Google" id="ProtNLM"/>
    </source>
</evidence>
<gene>
    <name evidence="2" type="ORF">BUL40_15460</name>
</gene>
<dbReference type="InterPro" id="IPR045275">
    <property type="entry name" value="MscS_archaea/bacteria_type"/>
</dbReference>
<feature type="transmembrane region" description="Helical" evidence="1">
    <location>
        <begin position="78"/>
        <end position="98"/>
    </location>
</feature>
<dbReference type="EMBL" id="MTBC01000014">
    <property type="protein sequence ID" value="OQD41515.1"/>
    <property type="molecule type" value="Genomic_DNA"/>
</dbReference>
<organism evidence="2 3">
    <name type="scientific">Croceivirga radicis</name>
    <dbReference type="NCBI Taxonomy" id="1929488"/>
    <lineage>
        <taxon>Bacteria</taxon>
        <taxon>Pseudomonadati</taxon>
        <taxon>Bacteroidota</taxon>
        <taxon>Flavobacteriia</taxon>
        <taxon>Flavobacteriales</taxon>
        <taxon>Flavobacteriaceae</taxon>
        <taxon>Croceivirga</taxon>
    </lineage>
</organism>
<comment type="caution">
    <text evidence="2">The sequence shown here is derived from an EMBL/GenBank/DDBJ whole genome shotgun (WGS) entry which is preliminary data.</text>
</comment>
<reference evidence="2 3" key="1">
    <citation type="submission" date="2016-12" db="EMBL/GenBank/DDBJ databases">
        <authorList>
            <person name="Song W.-J."/>
            <person name="Kurnit D.M."/>
        </authorList>
    </citation>
    <scope>NUCLEOTIDE SEQUENCE [LARGE SCALE GENOMIC DNA]</scope>
    <source>
        <strain evidence="2 3">HSG9</strain>
    </source>
</reference>
<dbReference type="AlphaFoldDB" id="A0A1V6LMV0"/>
<keyword evidence="1" id="KW-0472">Membrane</keyword>
<feature type="transmembrane region" description="Helical" evidence="1">
    <location>
        <begin position="156"/>
        <end position="177"/>
    </location>
</feature>
<feature type="transmembrane region" description="Helical" evidence="1">
    <location>
        <begin position="110"/>
        <end position="135"/>
    </location>
</feature>
<dbReference type="OrthoDB" id="1493289at2"/>
<keyword evidence="1" id="KW-1133">Transmembrane helix</keyword>
<accession>A0A1V6LMV0</accession>
<evidence type="ECO:0000313" key="2">
    <source>
        <dbReference type="EMBL" id="OQD41515.1"/>
    </source>
</evidence>
<keyword evidence="3" id="KW-1185">Reference proteome</keyword>
<dbReference type="GO" id="GO:0008381">
    <property type="term" value="F:mechanosensitive monoatomic ion channel activity"/>
    <property type="evidence" value="ECO:0007669"/>
    <property type="project" value="InterPro"/>
</dbReference>
<proteinExistence type="predicted"/>
<dbReference type="InterPro" id="IPR008910">
    <property type="entry name" value="MSC_TM_helix"/>
</dbReference>
<sequence>MEKYKKVLEDSLSDIFSSAVQLLPKIVLGILGLIFAWLMVKVIMFILRKVLKAAKIDALSQKVTEAKFFGDKEVNVDLAKIILGLVKVLLILMFATVISEVLGLQAVSDGIVAIFAYLPTLFSALLILAAGLYIASTVKKATLALFDSMGVGGSKFISNTLFYLIAFFVSITALNQAGIQTDIITSNFTLILGAFLAAAALGFGLGSREVFADVLKMFYARKTYMVGDQIIIGKEQGVIEAIDNMSITLKTDEGKIVLPIKEVVKRKVVIKE</sequence>
<dbReference type="Proteomes" id="UP000191680">
    <property type="component" value="Unassembled WGS sequence"/>
</dbReference>
<dbReference type="RefSeq" id="WP_080319966.1">
    <property type="nucleotide sequence ID" value="NZ_MTBC01000014.1"/>
</dbReference>
<dbReference type="Pfam" id="PF05552">
    <property type="entry name" value="MS_channel_1st_1"/>
    <property type="match status" value="2"/>
</dbReference>
<dbReference type="PANTHER" id="PTHR30221:SF1">
    <property type="entry name" value="SMALL-CONDUCTANCE MECHANOSENSITIVE CHANNEL"/>
    <property type="match status" value="1"/>
</dbReference>
<feature type="transmembrane region" description="Helical" evidence="1">
    <location>
        <begin position="183"/>
        <end position="206"/>
    </location>
</feature>
<evidence type="ECO:0000256" key="1">
    <source>
        <dbReference type="SAM" id="Phobius"/>
    </source>
</evidence>
<dbReference type="Gene3D" id="1.10.287.1260">
    <property type="match status" value="1"/>
</dbReference>